<evidence type="ECO:0000313" key="3">
    <source>
        <dbReference type="Proteomes" id="UP000254794"/>
    </source>
</evidence>
<dbReference type="Proteomes" id="UP000254794">
    <property type="component" value="Unassembled WGS sequence"/>
</dbReference>
<dbReference type="EMBL" id="UGOD01000002">
    <property type="protein sequence ID" value="STX81266.1"/>
    <property type="molecule type" value="Genomic_DNA"/>
</dbReference>
<reference evidence="2 3" key="1">
    <citation type="submission" date="2018-06" db="EMBL/GenBank/DDBJ databases">
        <authorList>
            <consortium name="Pathogen Informatics"/>
            <person name="Doyle S."/>
        </authorList>
    </citation>
    <scope>NUCLEOTIDE SEQUENCE [LARGE SCALE GENOMIC DNA]</scope>
    <source>
        <strain evidence="2 3">NCTC13316</strain>
    </source>
</reference>
<evidence type="ECO:0000313" key="2">
    <source>
        <dbReference type="EMBL" id="STX81266.1"/>
    </source>
</evidence>
<gene>
    <name evidence="2" type="ORF">NCTC13316_03135</name>
</gene>
<protein>
    <submittedName>
        <fullName evidence="2">Putative conjugative transfer protein TrbB</fullName>
    </submittedName>
</protein>
<evidence type="ECO:0000256" key="1">
    <source>
        <dbReference type="SAM" id="SignalP"/>
    </source>
</evidence>
<keyword evidence="3" id="KW-1185">Reference proteome</keyword>
<sequence length="159" mass="18299">MKKFILLLMMVFCSASFANPALDSINLILKKKSQSNTYSAEIKDLQKHYQFIFIHRADCPHCHKFAPILDDFANHYKIPVQAYSVDGGNLAPFKSEPLTPELFRTFFLSSGFKPIVPALFLLNNDTFEAYPVLFGEAQAYQLSERMYELLEHIKEQFHG</sequence>
<name>A0A378K975_9GAMM</name>
<dbReference type="RefSeq" id="WP_115332675.1">
    <property type="nucleotide sequence ID" value="NZ_CAAAHP010000013.1"/>
</dbReference>
<dbReference type="SUPFAM" id="SSF52833">
    <property type="entry name" value="Thioredoxin-like"/>
    <property type="match status" value="1"/>
</dbReference>
<accession>A0A378K975</accession>
<dbReference type="AlphaFoldDB" id="A0A378K975"/>
<feature type="chain" id="PRO_5016986693" evidence="1">
    <location>
        <begin position="19"/>
        <end position="159"/>
    </location>
</feature>
<organism evidence="2 3">
    <name type="scientific">Legionella busanensis</name>
    <dbReference type="NCBI Taxonomy" id="190655"/>
    <lineage>
        <taxon>Bacteria</taxon>
        <taxon>Pseudomonadati</taxon>
        <taxon>Pseudomonadota</taxon>
        <taxon>Gammaproteobacteria</taxon>
        <taxon>Legionellales</taxon>
        <taxon>Legionellaceae</taxon>
        <taxon>Legionella</taxon>
    </lineage>
</organism>
<proteinExistence type="predicted"/>
<dbReference type="InterPro" id="IPR036249">
    <property type="entry name" value="Thioredoxin-like_sf"/>
</dbReference>
<keyword evidence="1" id="KW-0732">Signal</keyword>
<dbReference type="InterPro" id="IPR039555">
    <property type="entry name" value="TraF/TrbB"/>
</dbReference>
<dbReference type="Pfam" id="PF13728">
    <property type="entry name" value="TraF"/>
    <property type="match status" value="1"/>
</dbReference>
<feature type="signal peptide" evidence="1">
    <location>
        <begin position="1"/>
        <end position="18"/>
    </location>
</feature>
<dbReference type="OrthoDB" id="5559625at2"/>
<dbReference type="Gene3D" id="3.40.30.10">
    <property type="entry name" value="Glutaredoxin"/>
    <property type="match status" value="1"/>
</dbReference>